<dbReference type="Proteomes" id="UP001232148">
    <property type="component" value="Unassembled WGS sequence"/>
</dbReference>
<feature type="transmembrane region" description="Helical" evidence="1">
    <location>
        <begin position="138"/>
        <end position="161"/>
    </location>
</feature>
<reference evidence="2" key="1">
    <citation type="submission" date="2021-06" db="EMBL/GenBank/DDBJ databases">
        <title>Comparative genomics, transcriptomics and evolutionary studies reveal genomic signatures of adaptation to plant cell wall in hemibiotrophic fungi.</title>
        <authorList>
            <consortium name="DOE Joint Genome Institute"/>
            <person name="Baroncelli R."/>
            <person name="Diaz J.F."/>
            <person name="Benocci T."/>
            <person name="Peng M."/>
            <person name="Battaglia E."/>
            <person name="Haridas S."/>
            <person name="Andreopoulos W."/>
            <person name="Labutti K."/>
            <person name="Pangilinan J."/>
            <person name="Floch G.L."/>
            <person name="Makela M.R."/>
            <person name="Henrissat B."/>
            <person name="Grigoriev I.V."/>
            <person name="Crouch J.A."/>
            <person name="De Vries R.P."/>
            <person name="Sukno S.A."/>
            <person name="Thon M.R."/>
        </authorList>
    </citation>
    <scope>NUCLEOTIDE SEQUENCE</scope>
    <source>
        <strain evidence="2">MAFF235873</strain>
    </source>
</reference>
<accession>A0AAD9M7V3</accession>
<evidence type="ECO:0008006" key="4">
    <source>
        <dbReference type="Google" id="ProtNLM"/>
    </source>
</evidence>
<gene>
    <name evidence="2" type="ORF">LX32DRAFT_678501</name>
</gene>
<sequence length="306" mass="33515">MVPAGLAPILTGLVAYQLLNQCLHKAAKRFNPHFYAQLELDRRRRLDPYFVFPLGILLTLFATPICLAAYAETPPATDTFGTRRPYATSGRVCLGSRAVLWLSEMPLLGYSSEYVAHHLLSLGSLALVLLGRSPRRPVYLIYAGLVTELFSDAVALMRFHGRDAANSPTFRRVMFANVLSMISLRILPAVAYAATMPETRAHYAGGITFYCLYLARLTFLQLRTLGYHDMRVGAAGTAGTAARPDNGFGKSRPASRSFSLAASLVRRPMNLVVCVAFVIAVSSLKEVECFKSLTGTSDITPDRNST</sequence>
<feature type="transmembrane region" description="Helical" evidence="1">
    <location>
        <begin position="173"/>
        <end position="194"/>
    </location>
</feature>
<comment type="caution">
    <text evidence="2">The sequence shown here is derived from an EMBL/GenBank/DDBJ whole genome shotgun (WGS) entry which is preliminary data.</text>
</comment>
<organism evidence="2 3">
    <name type="scientific">Colletotrichum zoysiae</name>
    <dbReference type="NCBI Taxonomy" id="1216348"/>
    <lineage>
        <taxon>Eukaryota</taxon>
        <taxon>Fungi</taxon>
        <taxon>Dikarya</taxon>
        <taxon>Ascomycota</taxon>
        <taxon>Pezizomycotina</taxon>
        <taxon>Sordariomycetes</taxon>
        <taxon>Hypocreomycetidae</taxon>
        <taxon>Glomerellales</taxon>
        <taxon>Glomerellaceae</taxon>
        <taxon>Colletotrichum</taxon>
        <taxon>Colletotrichum graminicola species complex</taxon>
    </lineage>
</organism>
<keyword evidence="1" id="KW-0472">Membrane</keyword>
<evidence type="ECO:0000313" key="2">
    <source>
        <dbReference type="EMBL" id="KAK2035292.1"/>
    </source>
</evidence>
<feature type="transmembrane region" description="Helical" evidence="1">
    <location>
        <begin position="49"/>
        <end position="71"/>
    </location>
</feature>
<keyword evidence="3" id="KW-1185">Reference proteome</keyword>
<feature type="transmembrane region" description="Helical" evidence="1">
    <location>
        <begin position="201"/>
        <end position="222"/>
    </location>
</feature>
<evidence type="ECO:0000313" key="3">
    <source>
        <dbReference type="Proteomes" id="UP001232148"/>
    </source>
</evidence>
<dbReference type="EMBL" id="MU842809">
    <property type="protein sequence ID" value="KAK2035292.1"/>
    <property type="molecule type" value="Genomic_DNA"/>
</dbReference>
<evidence type="ECO:0000256" key="1">
    <source>
        <dbReference type="SAM" id="Phobius"/>
    </source>
</evidence>
<proteinExistence type="predicted"/>
<keyword evidence="1" id="KW-0812">Transmembrane</keyword>
<feature type="transmembrane region" description="Helical" evidence="1">
    <location>
        <begin position="114"/>
        <end position="131"/>
    </location>
</feature>
<dbReference type="AlphaFoldDB" id="A0AAD9M7V3"/>
<keyword evidence="1" id="KW-1133">Transmembrane helix</keyword>
<name>A0AAD9M7V3_9PEZI</name>
<protein>
    <recommendedName>
        <fullName evidence="4">TLC domain-containing protein</fullName>
    </recommendedName>
</protein>